<dbReference type="eggNOG" id="COG0438">
    <property type="taxonomic scope" value="Bacteria"/>
</dbReference>
<evidence type="ECO:0008006" key="3">
    <source>
        <dbReference type="Google" id="ProtNLM"/>
    </source>
</evidence>
<reference evidence="1 2" key="1">
    <citation type="journal article" date="2014" name="BMC Genomics">
        <title>Complete genome sequence of producer of the glycopeptide antibiotic Aculeximycin Kutzneria albida DSM 43870T, a representative of minor genus of Pseudonocardiaceae.</title>
        <authorList>
            <person name="Rebets Y."/>
            <person name="Tokovenko B."/>
            <person name="Lushchyk I."/>
            <person name="Ruckert C."/>
            <person name="Zaburannyi N."/>
            <person name="Bechthold A."/>
            <person name="Kalinowski J."/>
            <person name="Luzhetskyy A."/>
        </authorList>
    </citation>
    <scope>NUCLEOTIDE SEQUENCE [LARGE SCALE GENOMIC DNA]</scope>
    <source>
        <strain evidence="1">DSM 43870</strain>
    </source>
</reference>
<dbReference type="KEGG" id="kal:KALB_5857"/>
<dbReference type="HOGENOM" id="CLU_586529_0_0_11"/>
<gene>
    <name evidence="1" type="ORF">KALB_5857</name>
</gene>
<protein>
    <recommendedName>
        <fullName evidence="3">Glycosyl transferase family 1 domain-containing protein</fullName>
    </recommendedName>
</protein>
<dbReference type="OrthoDB" id="4010842at2"/>
<proteinExistence type="predicted"/>
<accession>W5WDH8</accession>
<name>W5WDH8_9PSEU</name>
<dbReference type="RefSeq" id="WP_025359146.1">
    <property type="nucleotide sequence ID" value="NZ_CP007155.1"/>
</dbReference>
<organism evidence="1 2">
    <name type="scientific">Kutzneria albida DSM 43870</name>
    <dbReference type="NCBI Taxonomy" id="1449976"/>
    <lineage>
        <taxon>Bacteria</taxon>
        <taxon>Bacillati</taxon>
        <taxon>Actinomycetota</taxon>
        <taxon>Actinomycetes</taxon>
        <taxon>Pseudonocardiales</taxon>
        <taxon>Pseudonocardiaceae</taxon>
        <taxon>Kutzneria</taxon>
    </lineage>
</organism>
<dbReference type="AlphaFoldDB" id="W5WDH8"/>
<keyword evidence="2" id="KW-1185">Reference proteome</keyword>
<evidence type="ECO:0000313" key="1">
    <source>
        <dbReference type="EMBL" id="AHH99218.1"/>
    </source>
</evidence>
<dbReference type="Proteomes" id="UP000019225">
    <property type="component" value="Chromosome"/>
</dbReference>
<dbReference type="EMBL" id="CP007155">
    <property type="protein sequence ID" value="AHH99218.1"/>
    <property type="molecule type" value="Genomic_DNA"/>
</dbReference>
<evidence type="ECO:0000313" key="2">
    <source>
        <dbReference type="Proteomes" id="UP000019225"/>
    </source>
</evidence>
<dbReference type="PATRIC" id="fig|1449976.3.peg.5881"/>
<sequence length="479" mass="52595">MKLGVVSGDGLPVSGLLTVFRNVVDIGVRRGLVDTPVAADLGYSWRPDKGAFYPDGAPVAGYPDWLWVSTAPPAGADPERLRPLWREVRDQVADPSRLDGGELQALRGRIEELAEVYREHFRTWLDDHEIDWVVAINMTLSDAVPVTAGLQAAVRERFGDGGRPGGVLFWDHDLFGSCAIFENGLRIYPEVPNELIPVPQKNAYTEWAVVSSELAAEALRYPTDAKPSVVPNVLPAGVREPLGERHREFARHWRLDLSRPVVLCPVRVFRVKGVDLSLELLAATRRECARLGRPLPYLLVFGSLDEDPDYAAEITDLVARLDLAEDVRFLDGVPLGSYQDARGTWVLDEVDLLRLAAATEGMVFFTPSTPDVETIGLGPALASLAHLPCATTYYTAFEQVYGMDYRVLRAGRSASDMRAAGAQVARVLHDRQARYEAGGNGANVELLSSLFPEQPWLELLRNLHATLTRGAAPTDGGSR</sequence>
<dbReference type="SUPFAM" id="SSF53756">
    <property type="entry name" value="UDP-Glycosyltransferase/glycogen phosphorylase"/>
    <property type="match status" value="1"/>
</dbReference>
<dbReference type="Gene3D" id="3.40.50.2000">
    <property type="entry name" value="Glycogen Phosphorylase B"/>
    <property type="match status" value="1"/>
</dbReference>
<dbReference type="STRING" id="1449976.KALB_5857"/>